<dbReference type="GeneID" id="86954299"/>
<dbReference type="Proteomes" id="UP000660554">
    <property type="component" value="Unassembled WGS sequence"/>
</dbReference>
<dbReference type="RefSeq" id="WP_030659299.1">
    <property type="nucleotide sequence ID" value="NZ_BMRU01000022.1"/>
</dbReference>
<evidence type="ECO:0000313" key="2">
    <source>
        <dbReference type="EMBL" id="GHI18286.1"/>
    </source>
</evidence>
<reference evidence="3" key="1">
    <citation type="submission" date="2020-09" db="EMBL/GenBank/DDBJ databases">
        <title>Whole genome shotgun sequence of Streptomyces cinnamonensis NBRC 15873.</title>
        <authorList>
            <person name="Komaki H."/>
            <person name="Tamura T."/>
        </authorList>
    </citation>
    <scope>NUCLEOTIDE SEQUENCE [LARGE SCALE GENOMIC DNA]</scope>
    <source>
        <strain evidence="3">NBRC 15873</strain>
    </source>
</reference>
<feature type="region of interest" description="Disordered" evidence="1">
    <location>
        <begin position="1"/>
        <end position="23"/>
    </location>
</feature>
<name>A0ABQ3NZT7_STRVG</name>
<accession>A0ABQ3NZT7</accession>
<dbReference type="EMBL" id="BNDV01000018">
    <property type="protein sequence ID" value="GHI18286.1"/>
    <property type="molecule type" value="Genomic_DNA"/>
</dbReference>
<sequence length="198" mass="20903">MATRFPAVRRRGTGPRGRGTYGGPRTALAAAPACAVLLLTGCSADYDADDVRYAGDYSSHPPLAVVGYPSTGTLGITQQVVWRIADGKADALAALTDDEGAEAEAAAGKTAENWIAAFRKGAGGQVTAEFYDEGSYRQMVVLYLHDTGQIKAINVRPTSTGTKDIWRVSMKETDPAEATAVLPWLPKKPGELGSTTVR</sequence>
<evidence type="ECO:0000313" key="3">
    <source>
        <dbReference type="Proteomes" id="UP000660554"/>
    </source>
</evidence>
<evidence type="ECO:0008006" key="4">
    <source>
        <dbReference type="Google" id="ProtNLM"/>
    </source>
</evidence>
<protein>
    <recommendedName>
        <fullName evidence="4">Lipoprotein</fullName>
    </recommendedName>
</protein>
<gene>
    <name evidence="2" type="ORF">Scinn_77490</name>
</gene>
<comment type="caution">
    <text evidence="2">The sequence shown here is derived from an EMBL/GenBank/DDBJ whole genome shotgun (WGS) entry which is preliminary data.</text>
</comment>
<evidence type="ECO:0000256" key="1">
    <source>
        <dbReference type="SAM" id="MobiDB-lite"/>
    </source>
</evidence>
<keyword evidence="3" id="KW-1185">Reference proteome</keyword>
<proteinExistence type="predicted"/>
<organism evidence="2 3">
    <name type="scientific">Streptomyces virginiae</name>
    <name type="common">Streptomyces cinnamonensis</name>
    <dbReference type="NCBI Taxonomy" id="1961"/>
    <lineage>
        <taxon>Bacteria</taxon>
        <taxon>Bacillati</taxon>
        <taxon>Actinomycetota</taxon>
        <taxon>Actinomycetes</taxon>
        <taxon>Kitasatosporales</taxon>
        <taxon>Streptomycetaceae</taxon>
        <taxon>Streptomyces</taxon>
    </lineage>
</organism>